<dbReference type="STRING" id="504798.SAMN05421871_102692"/>
<reference evidence="7" key="1">
    <citation type="submission" date="2016-10" db="EMBL/GenBank/DDBJ databases">
        <authorList>
            <person name="Varghese N."/>
            <person name="Submissions S."/>
        </authorList>
    </citation>
    <scope>NUCLEOTIDE SEQUENCE [LARGE SCALE GENOMIC DNA]</scope>
    <source>
        <strain evidence="7">IBRC-M 10655</strain>
    </source>
</reference>
<evidence type="ECO:0000313" key="7">
    <source>
        <dbReference type="Proteomes" id="UP000199651"/>
    </source>
</evidence>
<dbReference type="Gene3D" id="1.20.1530.20">
    <property type="match status" value="1"/>
</dbReference>
<dbReference type="PANTHER" id="PTHR10361">
    <property type="entry name" value="SODIUM-BILE ACID COTRANSPORTER"/>
    <property type="match status" value="1"/>
</dbReference>
<comment type="subcellular location">
    <subcellularLocation>
        <location evidence="1">Membrane</location>
        <topology evidence="1">Multi-pass membrane protein</topology>
    </subcellularLocation>
</comment>
<gene>
    <name evidence="6" type="ORF">SAMN05192558_103357</name>
</gene>
<evidence type="ECO:0000256" key="3">
    <source>
        <dbReference type="ARBA" id="ARBA00022989"/>
    </source>
</evidence>
<feature type="transmembrane region" description="Helical" evidence="5">
    <location>
        <begin position="261"/>
        <end position="282"/>
    </location>
</feature>
<protein>
    <submittedName>
        <fullName evidence="6">Bile acid:Na+ symporter, BASS family</fullName>
    </submittedName>
</protein>
<feature type="transmembrane region" description="Helical" evidence="5">
    <location>
        <begin position="40"/>
        <end position="63"/>
    </location>
</feature>
<sequence length="304" mass="31201">MASSVLTTVFLPIALAIIMFGLGLSLTVDDFTRVAKFPKAALLALAVQVLVLPAVALGLVLAFDLSPVLAVGMMLLAASPGGTTANIFSHLAGGDVALNITLTAINSVLAVVTLPIVVNLAIAGFLDGDASLGLQPAKMLQVFAIVLIPVAIGMAVNRRFPEFTARMRKPVKIASIVVLVLVILGALLAERANLAGYLRDVGIAAVLLCVISLALGYFIPRLAKVGEKQAIASSFEVGIHNSTLAITIALSPALLNNAQMAVPAAVYGVLMFFPAGLLAWWITRRTAAAAAPDSATSGADSGGQ</sequence>
<dbReference type="Proteomes" id="UP000199651">
    <property type="component" value="Unassembled WGS sequence"/>
</dbReference>
<feature type="transmembrane region" description="Helical" evidence="5">
    <location>
        <begin position="170"/>
        <end position="189"/>
    </location>
</feature>
<dbReference type="Pfam" id="PF01758">
    <property type="entry name" value="SBF"/>
    <property type="match status" value="1"/>
</dbReference>
<evidence type="ECO:0000313" key="6">
    <source>
        <dbReference type="EMBL" id="SDO51510.1"/>
    </source>
</evidence>
<dbReference type="InterPro" id="IPR002657">
    <property type="entry name" value="BilAc:Na_symport/Acr3"/>
</dbReference>
<dbReference type="RefSeq" id="WP_091372234.1">
    <property type="nucleotide sequence ID" value="NZ_FNDV01000002.1"/>
</dbReference>
<dbReference type="InterPro" id="IPR038770">
    <property type="entry name" value="Na+/solute_symporter_sf"/>
</dbReference>
<dbReference type="InterPro" id="IPR004710">
    <property type="entry name" value="Bilac:Na_transpt"/>
</dbReference>
<feature type="transmembrane region" description="Helical" evidence="5">
    <location>
        <begin position="231"/>
        <end position="255"/>
    </location>
</feature>
<evidence type="ECO:0000256" key="4">
    <source>
        <dbReference type="ARBA" id="ARBA00023136"/>
    </source>
</evidence>
<evidence type="ECO:0000256" key="2">
    <source>
        <dbReference type="ARBA" id="ARBA00022692"/>
    </source>
</evidence>
<feature type="transmembrane region" description="Helical" evidence="5">
    <location>
        <begin position="138"/>
        <end position="158"/>
    </location>
</feature>
<keyword evidence="2 5" id="KW-0812">Transmembrane</keyword>
<evidence type="ECO:0000256" key="5">
    <source>
        <dbReference type="SAM" id="Phobius"/>
    </source>
</evidence>
<name>A0A1H0K6Y5_9PSEU</name>
<dbReference type="PANTHER" id="PTHR10361:SF24">
    <property type="entry name" value="P3 PROTEIN"/>
    <property type="match status" value="1"/>
</dbReference>
<organism evidence="6 7">
    <name type="scientific">Actinokineospora alba</name>
    <dbReference type="NCBI Taxonomy" id="504798"/>
    <lineage>
        <taxon>Bacteria</taxon>
        <taxon>Bacillati</taxon>
        <taxon>Actinomycetota</taxon>
        <taxon>Actinomycetes</taxon>
        <taxon>Pseudonocardiales</taxon>
        <taxon>Pseudonocardiaceae</taxon>
        <taxon>Actinokineospora</taxon>
    </lineage>
</organism>
<dbReference type="AlphaFoldDB" id="A0A1H0K6Y5"/>
<proteinExistence type="predicted"/>
<dbReference type="OrthoDB" id="9806785at2"/>
<evidence type="ECO:0000256" key="1">
    <source>
        <dbReference type="ARBA" id="ARBA00004141"/>
    </source>
</evidence>
<dbReference type="GO" id="GO:0016020">
    <property type="term" value="C:membrane"/>
    <property type="evidence" value="ECO:0007669"/>
    <property type="project" value="UniProtKB-SubCell"/>
</dbReference>
<dbReference type="EMBL" id="FNJB01000003">
    <property type="protein sequence ID" value="SDO51510.1"/>
    <property type="molecule type" value="Genomic_DNA"/>
</dbReference>
<feature type="transmembrane region" description="Helical" evidence="5">
    <location>
        <begin position="100"/>
        <end position="126"/>
    </location>
</feature>
<keyword evidence="4 5" id="KW-0472">Membrane</keyword>
<feature type="transmembrane region" description="Helical" evidence="5">
    <location>
        <begin position="201"/>
        <end position="219"/>
    </location>
</feature>
<feature type="transmembrane region" description="Helical" evidence="5">
    <location>
        <begin position="69"/>
        <end position="88"/>
    </location>
</feature>
<keyword evidence="3 5" id="KW-1133">Transmembrane helix</keyword>
<feature type="transmembrane region" description="Helical" evidence="5">
    <location>
        <begin position="6"/>
        <end position="28"/>
    </location>
</feature>
<keyword evidence="7" id="KW-1185">Reference proteome</keyword>
<accession>A0A1H0K6Y5</accession>